<dbReference type="Proteomes" id="UP000271650">
    <property type="component" value="Chromosome"/>
</dbReference>
<accession>A0ACD5HSL6</accession>
<evidence type="ECO:0000313" key="2">
    <source>
        <dbReference type="Proteomes" id="UP000271650"/>
    </source>
</evidence>
<sequence length="76" mass="8759">MDEFAQIFAQFQDHLARRLDVYEQAIYLYVLRHTVLEGKQEEIIGFKSARKKLAFGVGKAGTPPSEGVVYRLRWAT</sequence>
<evidence type="ECO:0000313" key="1">
    <source>
        <dbReference type="EMBL" id="XRI78303.1"/>
    </source>
</evidence>
<reference evidence="1 2" key="1">
    <citation type="journal article" date="2019" name="Int. J. Syst. Evol. Microbiol.">
        <title>Acidithiobacillus sulfuriphilus sp. nov.: an extremely acidophilic sulfur-oxidizing chemolithotroph isolated from a neutral pH environment.</title>
        <authorList>
            <person name="Falagan C."/>
            <person name="Moya-Beltran A."/>
            <person name="Castro M."/>
            <person name="Quatrini R."/>
            <person name="Johnson D.B."/>
        </authorList>
    </citation>
    <scope>NUCLEOTIDE SEQUENCE [LARGE SCALE GENOMIC DNA]</scope>
    <source>
        <strain evidence="1 2">CJ-2</strain>
    </source>
</reference>
<name>A0ACD5HSL6_9PROT</name>
<organism evidence="1 2">
    <name type="scientific">Acidithiobacillus sulfuriphilus</name>
    <dbReference type="NCBI Taxonomy" id="1867749"/>
    <lineage>
        <taxon>Bacteria</taxon>
        <taxon>Pseudomonadati</taxon>
        <taxon>Pseudomonadota</taxon>
        <taxon>Acidithiobacillia</taxon>
        <taxon>Acidithiobacillales</taxon>
        <taxon>Acidithiobacillaceae</taxon>
        <taxon>Acidithiobacillus</taxon>
    </lineage>
</organism>
<proteinExistence type="predicted"/>
<gene>
    <name evidence="1" type="ORF">EC580_006470</name>
</gene>
<protein>
    <submittedName>
        <fullName evidence="1">Uncharacterized protein</fullName>
    </submittedName>
</protein>
<dbReference type="EMBL" id="CP127527">
    <property type="protein sequence ID" value="XRI78303.1"/>
    <property type="molecule type" value="Genomic_DNA"/>
</dbReference>
<keyword evidence="2" id="KW-1185">Reference proteome</keyword>